<dbReference type="Pfam" id="PF25973">
    <property type="entry name" value="BSH_CzcB"/>
    <property type="match status" value="1"/>
</dbReference>
<dbReference type="RefSeq" id="WP_092122579.1">
    <property type="nucleotide sequence ID" value="NZ_FMXO01000015.1"/>
</dbReference>
<dbReference type="Gene3D" id="2.40.30.170">
    <property type="match status" value="1"/>
</dbReference>
<evidence type="ECO:0000256" key="1">
    <source>
        <dbReference type="ARBA" id="ARBA00009477"/>
    </source>
</evidence>
<dbReference type="GO" id="GO:1990281">
    <property type="term" value="C:efflux pump complex"/>
    <property type="evidence" value="ECO:0007669"/>
    <property type="project" value="TreeGrafter"/>
</dbReference>
<proteinExistence type="inferred from homology"/>
<dbReference type="AlphaFoldDB" id="A0A1G6E497"/>
<dbReference type="STRING" id="617002.SAMN05660653_02609"/>
<dbReference type="Gene3D" id="2.40.420.20">
    <property type="match status" value="1"/>
</dbReference>
<protein>
    <submittedName>
        <fullName evidence="4">RND family efflux transporter, MFP subunit</fullName>
    </submittedName>
</protein>
<reference evidence="4 5" key="1">
    <citation type="submission" date="2016-10" db="EMBL/GenBank/DDBJ databases">
        <authorList>
            <person name="de Groot N.N."/>
        </authorList>
    </citation>
    <scope>NUCLEOTIDE SEQUENCE [LARGE SCALE GENOMIC DNA]</scope>
    <source>
        <strain evidence="4 5">ASO4-2</strain>
    </source>
</reference>
<evidence type="ECO:0000256" key="2">
    <source>
        <dbReference type="SAM" id="Coils"/>
    </source>
</evidence>
<dbReference type="SUPFAM" id="SSF111369">
    <property type="entry name" value="HlyD-like secretion proteins"/>
    <property type="match status" value="1"/>
</dbReference>
<dbReference type="InterPro" id="IPR058647">
    <property type="entry name" value="BSH_CzcB-like"/>
</dbReference>
<comment type="similarity">
    <text evidence="1">Belongs to the membrane fusion protein (MFP) (TC 8.A.1) family.</text>
</comment>
<dbReference type="PANTHER" id="PTHR30469">
    <property type="entry name" value="MULTIDRUG RESISTANCE PROTEIN MDTA"/>
    <property type="match status" value="1"/>
</dbReference>
<dbReference type="Proteomes" id="UP000198771">
    <property type="component" value="Unassembled WGS sequence"/>
</dbReference>
<dbReference type="OrthoDB" id="5508703at2"/>
<keyword evidence="2" id="KW-0175">Coiled coil</keyword>
<gene>
    <name evidence="4" type="ORF">SAMN05660653_02609</name>
</gene>
<evidence type="ECO:0000259" key="3">
    <source>
        <dbReference type="Pfam" id="PF25973"/>
    </source>
</evidence>
<dbReference type="Gene3D" id="1.10.287.470">
    <property type="entry name" value="Helix hairpin bin"/>
    <property type="match status" value="1"/>
</dbReference>
<feature type="coiled-coil region" evidence="2">
    <location>
        <begin position="135"/>
        <end position="186"/>
    </location>
</feature>
<sequence>MNLADHRHDSRLRFSVRQWCAGGIASRIRICLAGVAVLLLCGCSESGNGQPMTEAETMEPVVVETAEVQPWPAETFRRFPGVVRPDRRAVLSTRMSGAVNSIPVRAGDQVQAGDVLAIIESREVEAAIAAAGDQLAAAQIAHEQAVKNVRRLQRLYSEDLVARNRLEQAQVREQELDAAVRQAASELQAQRVNLDYANLAAPFPGIVSEVAVDEGAFVGPGTPILILEDRSALRIDVAVPTPIANRMPTEESLFVTSPLLPEPVRAEFVAVIPALEEAAVGQRLRLAVDSPPDALQPGHVVDVLVQDRDMSDRAPAALPANALIRRGQLNSVLVVEEEGGEHVLALRWISVMARDYGEGDLIPVAQGLQPGEIVVVNPSPELREGQRVLPERTSRP</sequence>
<evidence type="ECO:0000313" key="5">
    <source>
        <dbReference type="Proteomes" id="UP000198771"/>
    </source>
</evidence>
<keyword evidence="5" id="KW-1185">Reference proteome</keyword>
<accession>A0A1G6E497</accession>
<dbReference type="GO" id="GO:0015562">
    <property type="term" value="F:efflux transmembrane transporter activity"/>
    <property type="evidence" value="ECO:0007669"/>
    <property type="project" value="TreeGrafter"/>
</dbReference>
<evidence type="ECO:0000313" key="4">
    <source>
        <dbReference type="EMBL" id="SDB52277.1"/>
    </source>
</evidence>
<dbReference type="NCBIfam" id="TIGR01730">
    <property type="entry name" value="RND_mfp"/>
    <property type="match status" value="1"/>
</dbReference>
<name>A0A1G6E497_9BACT</name>
<dbReference type="InterPro" id="IPR006143">
    <property type="entry name" value="RND_pump_MFP"/>
</dbReference>
<organism evidence="4 5">
    <name type="scientific">Desulfonatronum thiosulfatophilum</name>
    <dbReference type="NCBI Taxonomy" id="617002"/>
    <lineage>
        <taxon>Bacteria</taxon>
        <taxon>Pseudomonadati</taxon>
        <taxon>Thermodesulfobacteriota</taxon>
        <taxon>Desulfovibrionia</taxon>
        <taxon>Desulfovibrionales</taxon>
        <taxon>Desulfonatronaceae</taxon>
        <taxon>Desulfonatronum</taxon>
    </lineage>
</organism>
<dbReference type="Gene3D" id="2.40.50.100">
    <property type="match status" value="1"/>
</dbReference>
<feature type="domain" description="CzcB-like barrel-sandwich hybrid" evidence="3">
    <location>
        <begin position="89"/>
        <end position="226"/>
    </location>
</feature>
<dbReference type="PANTHER" id="PTHR30469:SF15">
    <property type="entry name" value="HLYD FAMILY OF SECRETION PROTEINS"/>
    <property type="match status" value="1"/>
</dbReference>
<dbReference type="EMBL" id="FMXO01000015">
    <property type="protein sequence ID" value="SDB52277.1"/>
    <property type="molecule type" value="Genomic_DNA"/>
</dbReference>